<dbReference type="EMBL" id="CAJNOK010000177">
    <property type="protein sequence ID" value="CAF0734685.1"/>
    <property type="molecule type" value="Genomic_DNA"/>
</dbReference>
<name>A0A813SLT0_9BILA</name>
<dbReference type="Pfam" id="PF05255">
    <property type="entry name" value="UPF0220"/>
    <property type="match status" value="1"/>
</dbReference>
<keyword evidence="3 6" id="KW-0812">Transmembrane</keyword>
<evidence type="ECO:0000256" key="3">
    <source>
        <dbReference type="ARBA" id="ARBA00022692"/>
    </source>
</evidence>
<comment type="subcellular location">
    <subcellularLocation>
        <location evidence="1">Membrane</location>
        <topology evidence="1">Multi-pass membrane protein</topology>
    </subcellularLocation>
</comment>
<evidence type="ECO:0000313" key="7">
    <source>
        <dbReference type="EMBL" id="CAF0734685.1"/>
    </source>
</evidence>
<evidence type="ECO:0000256" key="6">
    <source>
        <dbReference type="SAM" id="Phobius"/>
    </source>
</evidence>
<dbReference type="PANTHER" id="PTHR13180">
    <property type="entry name" value="SMALL MEMBRANE PROTEIN-RELATED"/>
    <property type="match status" value="1"/>
</dbReference>
<proteinExistence type="inferred from homology"/>
<dbReference type="Proteomes" id="UP000677228">
    <property type="component" value="Unassembled WGS sequence"/>
</dbReference>
<keyword evidence="11" id="KW-1185">Reference proteome</keyword>
<sequence length="160" mass="18074">MSITSKSVKVRNYSIAFVVGIITGIAWWIEIDILSRSKPKEFDRRNIIPAAFITLMLFILHFIPDVVLQTDDGIFGGRNDRYCYNSKCAQISLFVVFIIIFCGVAASIWIFVTDYAIKTKPEKKGSVMWFGAGNMLTCLLLTIAALLGRFGRRESESMIF</sequence>
<dbReference type="Proteomes" id="UP000681722">
    <property type="component" value="Unassembled WGS sequence"/>
</dbReference>
<dbReference type="EMBL" id="CAJNOQ010000394">
    <property type="protein sequence ID" value="CAF0796326.1"/>
    <property type="molecule type" value="Genomic_DNA"/>
</dbReference>
<dbReference type="EMBL" id="CAJOBC010000394">
    <property type="protein sequence ID" value="CAF3580940.1"/>
    <property type="molecule type" value="Genomic_DNA"/>
</dbReference>
<evidence type="ECO:0000256" key="5">
    <source>
        <dbReference type="ARBA" id="ARBA00023136"/>
    </source>
</evidence>
<dbReference type="AlphaFoldDB" id="A0A813SLT0"/>
<accession>A0A813SLT0</accession>
<comment type="similarity">
    <text evidence="2">Belongs to the UPF0220 family.</text>
</comment>
<keyword evidence="5 6" id="KW-0472">Membrane</keyword>
<evidence type="ECO:0000313" key="10">
    <source>
        <dbReference type="EMBL" id="CAF3580940.1"/>
    </source>
</evidence>
<organism evidence="8 11">
    <name type="scientific">Didymodactylos carnosus</name>
    <dbReference type="NCBI Taxonomy" id="1234261"/>
    <lineage>
        <taxon>Eukaryota</taxon>
        <taxon>Metazoa</taxon>
        <taxon>Spiralia</taxon>
        <taxon>Gnathifera</taxon>
        <taxon>Rotifera</taxon>
        <taxon>Eurotatoria</taxon>
        <taxon>Bdelloidea</taxon>
        <taxon>Philodinida</taxon>
        <taxon>Philodinidae</taxon>
        <taxon>Didymodactylos</taxon>
    </lineage>
</organism>
<feature type="transmembrane region" description="Helical" evidence="6">
    <location>
        <begin position="127"/>
        <end position="148"/>
    </location>
</feature>
<dbReference type="InterPro" id="IPR007919">
    <property type="entry name" value="UPF0220"/>
</dbReference>
<evidence type="ECO:0000256" key="2">
    <source>
        <dbReference type="ARBA" id="ARBA00005335"/>
    </source>
</evidence>
<evidence type="ECO:0000256" key="4">
    <source>
        <dbReference type="ARBA" id="ARBA00022989"/>
    </source>
</evidence>
<evidence type="ECO:0000313" key="8">
    <source>
        <dbReference type="EMBL" id="CAF0796326.1"/>
    </source>
</evidence>
<reference evidence="8" key="1">
    <citation type="submission" date="2021-02" db="EMBL/GenBank/DDBJ databases">
        <authorList>
            <person name="Nowell W R."/>
        </authorList>
    </citation>
    <scope>NUCLEOTIDE SEQUENCE</scope>
</reference>
<dbReference type="Proteomes" id="UP000663829">
    <property type="component" value="Unassembled WGS sequence"/>
</dbReference>
<evidence type="ECO:0000313" key="11">
    <source>
        <dbReference type="Proteomes" id="UP000663829"/>
    </source>
</evidence>
<evidence type="ECO:0000256" key="1">
    <source>
        <dbReference type="ARBA" id="ARBA00004141"/>
    </source>
</evidence>
<protein>
    <submittedName>
        <fullName evidence="8">Uncharacterized protein</fullName>
    </submittedName>
</protein>
<dbReference type="OrthoDB" id="10049868at2759"/>
<comment type="caution">
    <text evidence="8">The sequence shown here is derived from an EMBL/GenBank/DDBJ whole genome shotgun (WGS) entry which is preliminary data.</text>
</comment>
<feature type="transmembrane region" description="Helical" evidence="6">
    <location>
        <begin position="12"/>
        <end position="29"/>
    </location>
</feature>
<dbReference type="Proteomes" id="UP000682733">
    <property type="component" value="Unassembled WGS sequence"/>
</dbReference>
<feature type="transmembrane region" description="Helical" evidence="6">
    <location>
        <begin position="89"/>
        <end position="112"/>
    </location>
</feature>
<feature type="transmembrane region" description="Helical" evidence="6">
    <location>
        <begin position="49"/>
        <end position="68"/>
    </location>
</feature>
<evidence type="ECO:0000313" key="9">
    <source>
        <dbReference type="EMBL" id="CAF3511156.1"/>
    </source>
</evidence>
<dbReference type="GO" id="GO:0016020">
    <property type="term" value="C:membrane"/>
    <property type="evidence" value="ECO:0007669"/>
    <property type="project" value="UniProtKB-SubCell"/>
</dbReference>
<gene>
    <name evidence="8" type="ORF">GPM918_LOCUS3272</name>
    <name evidence="7" type="ORF">OVA965_LOCUS1057</name>
    <name evidence="10" type="ORF">SRO942_LOCUS3272</name>
    <name evidence="9" type="ORF">TMI583_LOCUS1058</name>
</gene>
<dbReference type="EMBL" id="CAJOBA010000177">
    <property type="protein sequence ID" value="CAF3511156.1"/>
    <property type="molecule type" value="Genomic_DNA"/>
</dbReference>
<keyword evidence="4 6" id="KW-1133">Transmembrane helix</keyword>